<protein>
    <submittedName>
        <fullName evidence="2">Uncharacterized protein</fullName>
    </submittedName>
</protein>
<reference evidence="3" key="1">
    <citation type="journal article" date="2011" name="PLoS Genet.">
        <title>Genomic analysis of the necrotrophic fungal pathogens Sclerotinia sclerotiorum and Botrytis cinerea.</title>
        <authorList>
            <person name="Amselem J."/>
            <person name="Cuomo C.A."/>
            <person name="van Kan J.A."/>
            <person name="Viaud M."/>
            <person name="Benito E.P."/>
            <person name="Couloux A."/>
            <person name="Coutinho P.M."/>
            <person name="de Vries R.P."/>
            <person name="Dyer P.S."/>
            <person name="Fillinger S."/>
            <person name="Fournier E."/>
            <person name="Gout L."/>
            <person name="Hahn M."/>
            <person name="Kohn L."/>
            <person name="Lapalu N."/>
            <person name="Plummer K.M."/>
            <person name="Pradier J.M."/>
            <person name="Quevillon E."/>
            <person name="Sharon A."/>
            <person name="Simon A."/>
            <person name="ten Have A."/>
            <person name="Tudzynski B."/>
            <person name="Tudzynski P."/>
            <person name="Wincker P."/>
            <person name="Andrew M."/>
            <person name="Anthouard V."/>
            <person name="Beever R.E."/>
            <person name="Beffa R."/>
            <person name="Benoit I."/>
            <person name="Bouzid O."/>
            <person name="Brault B."/>
            <person name="Chen Z."/>
            <person name="Choquer M."/>
            <person name="Collemare J."/>
            <person name="Cotton P."/>
            <person name="Danchin E.G."/>
            <person name="Da Silva C."/>
            <person name="Gautier A."/>
            <person name="Giraud C."/>
            <person name="Giraud T."/>
            <person name="Gonzalez C."/>
            <person name="Grossetete S."/>
            <person name="Guldener U."/>
            <person name="Henrissat B."/>
            <person name="Howlett B.J."/>
            <person name="Kodira C."/>
            <person name="Kretschmer M."/>
            <person name="Lappartient A."/>
            <person name="Leroch M."/>
            <person name="Levis C."/>
            <person name="Mauceli E."/>
            <person name="Neuveglise C."/>
            <person name="Oeser B."/>
            <person name="Pearson M."/>
            <person name="Poulain J."/>
            <person name="Poussereau N."/>
            <person name="Quesneville H."/>
            <person name="Rascle C."/>
            <person name="Schumacher J."/>
            <person name="Segurens B."/>
            <person name="Sexton A."/>
            <person name="Silva E."/>
            <person name="Sirven C."/>
            <person name="Soanes D.M."/>
            <person name="Talbot N.J."/>
            <person name="Templeton M."/>
            <person name="Yandava C."/>
            <person name="Yarden O."/>
            <person name="Zeng Q."/>
            <person name="Rollins J.A."/>
            <person name="Lebrun M.H."/>
            <person name="Dickman M."/>
        </authorList>
    </citation>
    <scope>NUCLEOTIDE SEQUENCE [LARGE SCALE GENOMIC DNA]</scope>
    <source>
        <strain evidence="3">T4</strain>
    </source>
</reference>
<dbReference type="AlphaFoldDB" id="G2XWC7"/>
<organism evidence="2 3">
    <name type="scientific">Botryotinia fuckeliana (strain T4)</name>
    <name type="common">Noble rot fungus</name>
    <name type="synonym">Botrytis cinerea</name>
    <dbReference type="NCBI Taxonomy" id="999810"/>
    <lineage>
        <taxon>Eukaryota</taxon>
        <taxon>Fungi</taxon>
        <taxon>Dikarya</taxon>
        <taxon>Ascomycota</taxon>
        <taxon>Pezizomycotina</taxon>
        <taxon>Leotiomycetes</taxon>
        <taxon>Helotiales</taxon>
        <taxon>Sclerotiniaceae</taxon>
        <taxon>Botrytis</taxon>
    </lineage>
</organism>
<feature type="region of interest" description="Disordered" evidence="1">
    <location>
        <begin position="1"/>
        <end position="36"/>
    </location>
</feature>
<feature type="compositionally biased region" description="Polar residues" evidence="1">
    <location>
        <begin position="27"/>
        <end position="36"/>
    </location>
</feature>
<dbReference type="InParanoid" id="G2XWC7"/>
<name>G2XWC7_BOTF4</name>
<dbReference type="Proteomes" id="UP000008177">
    <property type="component" value="Unplaced contigs"/>
</dbReference>
<evidence type="ECO:0000256" key="1">
    <source>
        <dbReference type="SAM" id="MobiDB-lite"/>
    </source>
</evidence>
<dbReference type="HOGENOM" id="CLU_3359543_0_0_1"/>
<accession>G2XWC7</accession>
<gene>
    <name evidence="2" type="ORF">BofuT4_uP056980.1</name>
</gene>
<sequence>MHPHHHHHHHHHKTIKAGFTTCRKHQSSQSARRNAI</sequence>
<proteinExistence type="predicted"/>
<dbReference type="EMBL" id="FQ790271">
    <property type="protein sequence ID" value="CCD44797.1"/>
    <property type="molecule type" value="Genomic_DNA"/>
</dbReference>
<evidence type="ECO:0000313" key="2">
    <source>
        <dbReference type="EMBL" id="CCD44797.1"/>
    </source>
</evidence>
<evidence type="ECO:0000313" key="3">
    <source>
        <dbReference type="Proteomes" id="UP000008177"/>
    </source>
</evidence>
<feature type="compositionally biased region" description="Basic residues" evidence="1">
    <location>
        <begin position="1"/>
        <end position="15"/>
    </location>
</feature>